<evidence type="ECO:0000259" key="7">
    <source>
        <dbReference type="PROSITE" id="PS51007"/>
    </source>
</evidence>
<dbReference type="SUPFAM" id="SSF46626">
    <property type="entry name" value="Cytochrome c"/>
    <property type="match status" value="1"/>
</dbReference>
<protein>
    <submittedName>
        <fullName evidence="8">Cytochrome c, mono-and diheme variants</fullName>
    </submittedName>
</protein>
<dbReference type="InterPro" id="IPR050597">
    <property type="entry name" value="Cytochrome_c_Oxidase_Subunit"/>
</dbReference>
<dbReference type="InterPro" id="IPR008168">
    <property type="entry name" value="Cyt_C_IC"/>
</dbReference>
<keyword evidence="3 6" id="KW-0479">Metal-binding</keyword>
<dbReference type="GO" id="GO:0009055">
    <property type="term" value="F:electron transfer activity"/>
    <property type="evidence" value="ECO:0007669"/>
    <property type="project" value="InterPro"/>
</dbReference>
<dbReference type="Proteomes" id="UP000199045">
    <property type="component" value="Unassembled WGS sequence"/>
</dbReference>
<dbReference type="PROSITE" id="PS51007">
    <property type="entry name" value="CYTC"/>
    <property type="match status" value="1"/>
</dbReference>
<gene>
    <name evidence="8" type="ORF">SAMN04488121_101785</name>
</gene>
<dbReference type="InterPro" id="IPR036909">
    <property type="entry name" value="Cyt_c-like_dom_sf"/>
</dbReference>
<dbReference type="PANTHER" id="PTHR33751">
    <property type="entry name" value="CBB3-TYPE CYTOCHROME C OXIDASE SUBUNIT FIXP"/>
    <property type="match status" value="1"/>
</dbReference>
<feature type="domain" description="Cytochrome c" evidence="7">
    <location>
        <begin position="114"/>
        <end position="197"/>
    </location>
</feature>
<dbReference type="InterPro" id="IPR012938">
    <property type="entry name" value="Glc/Sorbosone_DH"/>
</dbReference>
<organism evidence="8 9">
    <name type="scientific">Chitinophaga filiformis</name>
    <name type="common">Myxococcus filiformis</name>
    <name type="synonym">Flexibacter filiformis</name>
    <dbReference type="NCBI Taxonomy" id="104663"/>
    <lineage>
        <taxon>Bacteria</taxon>
        <taxon>Pseudomonadati</taxon>
        <taxon>Bacteroidota</taxon>
        <taxon>Chitinophagia</taxon>
        <taxon>Chitinophagales</taxon>
        <taxon>Chitinophagaceae</taxon>
        <taxon>Chitinophaga</taxon>
    </lineage>
</organism>
<dbReference type="Gene3D" id="2.120.10.30">
    <property type="entry name" value="TolB, C-terminal domain"/>
    <property type="match status" value="1"/>
</dbReference>
<keyword evidence="2 6" id="KW-0349">Heme</keyword>
<dbReference type="STRING" id="104663.SAMN04488121_101785"/>
<evidence type="ECO:0000256" key="5">
    <source>
        <dbReference type="ARBA" id="ARBA00023004"/>
    </source>
</evidence>
<dbReference type="InterPro" id="IPR011042">
    <property type="entry name" value="6-blade_b-propeller_TolB-like"/>
</dbReference>
<evidence type="ECO:0000256" key="4">
    <source>
        <dbReference type="ARBA" id="ARBA00022982"/>
    </source>
</evidence>
<dbReference type="PRINTS" id="PR00605">
    <property type="entry name" value="CYTCHROMECIC"/>
</dbReference>
<name>A0A1G7IB94_CHIFI</name>
<keyword evidence="5 6" id="KW-0408">Iron</keyword>
<dbReference type="GO" id="GO:0005506">
    <property type="term" value="F:iron ion binding"/>
    <property type="evidence" value="ECO:0007669"/>
    <property type="project" value="InterPro"/>
</dbReference>
<dbReference type="PANTHER" id="PTHR33751:SF1">
    <property type="entry name" value="CBB3-TYPE CYTOCHROME C OXIDASE SUBUNIT FIXP"/>
    <property type="match status" value="1"/>
</dbReference>
<dbReference type="OrthoDB" id="9811281at2"/>
<keyword evidence="4" id="KW-0249">Electron transport</keyword>
<evidence type="ECO:0000313" key="8">
    <source>
        <dbReference type="EMBL" id="SDF09972.1"/>
    </source>
</evidence>
<evidence type="ECO:0000313" key="9">
    <source>
        <dbReference type="Proteomes" id="UP000199045"/>
    </source>
</evidence>
<dbReference type="RefSeq" id="WP_089828906.1">
    <property type="nucleotide sequence ID" value="NZ_FNBN01000001.1"/>
</dbReference>
<evidence type="ECO:0000256" key="6">
    <source>
        <dbReference type="PROSITE-ProRule" id="PRU00433"/>
    </source>
</evidence>
<dbReference type="EMBL" id="FNBN01000001">
    <property type="protein sequence ID" value="SDF09972.1"/>
    <property type="molecule type" value="Genomic_DNA"/>
</dbReference>
<proteinExistence type="predicted"/>
<accession>A0A1G7IB94</accession>
<evidence type="ECO:0000256" key="3">
    <source>
        <dbReference type="ARBA" id="ARBA00022723"/>
    </source>
</evidence>
<sequence>MFYSGKAFPSLKGHLLVACMRGEAILDVTFRDNKIASYNFLLKNAFGRIRALAEGPDGYLYISTSQVDPPESNMTPTEKGYDLVLRIKPAKGGTPPTAALTTAINTSAVAAAPASTAKGRSTRDLYIQLCASCHGNNLEGRDKVASLIDGKWINGGSKGDIRKTIMQGIVTKGMPAWQGVLTPAEIEGIADYILASEKAAGAGG</sequence>
<dbReference type="InterPro" id="IPR009056">
    <property type="entry name" value="Cyt_c-like_dom"/>
</dbReference>
<dbReference type="Gene3D" id="1.10.760.10">
    <property type="entry name" value="Cytochrome c-like domain"/>
    <property type="match status" value="1"/>
</dbReference>
<reference evidence="8 9" key="1">
    <citation type="submission" date="2016-10" db="EMBL/GenBank/DDBJ databases">
        <authorList>
            <person name="de Groot N.N."/>
        </authorList>
    </citation>
    <scope>NUCLEOTIDE SEQUENCE [LARGE SCALE GENOMIC DNA]</scope>
    <source>
        <strain evidence="8 9">DSM 527</strain>
    </source>
</reference>
<dbReference type="Pfam" id="PF07995">
    <property type="entry name" value="GSDH"/>
    <property type="match status" value="1"/>
</dbReference>
<keyword evidence="1" id="KW-0813">Transport</keyword>
<evidence type="ECO:0000256" key="1">
    <source>
        <dbReference type="ARBA" id="ARBA00022448"/>
    </source>
</evidence>
<evidence type="ECO:0000256" key="2">
    <source>
        <dbReference type="ARBA" id="ARBA00022617"/>
    </source>
</evidence>
<dbReference type="Pfam" id="PF13442">
    <property type="entry name" value="Cytochrome_CBB3"/>
    <property type="match status" value="1"/>
</dbReference>
<dbReference type="GO" id="GO:0020037">
    <property type="term" value="F:heme binding"/>
    <property type="evidence" value="ECO:0007669"/>
    <property type="project" value="InterPro"/>
</dbReference>
<dbReference type="AlphaFoldDB" id="A0A1G7IB94"/>